<accession>A0AAV4HLN5</accession>
<proteinExistence type="predicted"/>
<sequence length="154" mass="15902">MSEPATMGRQAYRRLRVIVGFPELRAHATSHPRWWLDGKAVTAVVVAIVAATAVLLTVVGHQQLMAAADVGLGSGIEAARAADATGAAVSAHPPSPTCPTASRSSTVAVGRRVSFGHLSLRVEHILLVVAHALANLAGEQSPEGVVEVPVKVVV</sequence>
<keyword evidence="3" id="KW-1185">Reference proteome</keyword>
<reference evidence="2 3" key="1">
    <citation type="journal article" date="2021" name="Elife">
        <title>Chloroplast acquisition without the gene transfer in kleptoplastic sea slugs, Plakobranchus ocellatus.</title>
        <authorList>
            <person name="Maeda T."/>
            <person name="Takahashi S."/>
            <person name="Yoshida T."/>
            <person name="Shimamura S."/>
            <person name="Takaki Y."/>
            <person name="Nagai Y."/>
            <person name="Toyoda A."/>
            <person name="Suzuki Y."/>
            <person name="Arimoto A."/>
            <person name="Ishii H."/>
            <person name="Satoh N."/>
            <person name="Nishiyama T."/>
            <person name="Hasebe M."/>
            <person name="Maruyama T."/>
            <person name="Minagawa J."/>
            <person name="Obokata J."/>
            <person name="Shigenobu S."/>
        </authorList>
    </citation>
    <scope>NUCLEOTIDE SEQUENCE [LARGE SCALE GENOMIC DNA]</scope>
</reference>
<protein>
    <submittedName>
        <fullName evidence="2">Uncharacterized protein</fullName>
    </submittedName>
</protein>
<organism evidence="2 3">
    <name type="scientific">Elysia marginata</name>
    <dbReference type="NCBI Taxonomy" id="1093978"/>
    <lineage>
        <taxon>Eukaryota</taxon>
        <taxon>Metazoa</taxon>
        <taxon>Spiralia</taxon>
        <taxon>Lophotrochozoa</taxon>
        <taxon>Mollusca</taxon>
        <taxon>Gastropoda</taxon>
        <taxon>Heterobranchia</taxon>
        <taxon>Euthyneura</taxon>
        <taxon>Panpulmonata</taxon>
        <taxon>Sacoglossa</taxon>
        <taxon>Placobranchoidea</taxon>
        <taxon>Plakobranchidae</taxon>
        <taxon>Elysia</taxon>
    </lineage>
</organism>
<comment type="caution">
    <text evidence="2">The sequence shown here is derived from an EMBL/GenBank/DDBJ whole genome shotgun (WGS) entry which is preliminary data.</text>
</comment>
<dbReference type="EMBL" id="BMAT01012763">
    <property type="protein sequence ID" value="GFR98786.1"/>
    <property type="molecule type" value="Genomic_DNA"/>
</dbReference>
<dbReference type="Proteomes" id="UP000762676">
    <property type="component" value="Unassembled WGS sequence"/>
</dbReference>
<name>A0AAV4HLN5_9GAST</name>
<evidence type="ECO:0000256" key="1">
    <source>
        <dbReference type="SAM" id="Phobius"/>
    </source>
</evidence>
<keyword evidence="1" id="KW-0812">Transmembrane</keyword>
<evidence type="ECO:0000313" key="2">
    <source>
        <dbReference type="EMBL" id="GFR98786.1"/>
    </source>
</evidence>
<evidence type="ECO:0000313" key="3">
    <source>
        <dbReference type="Proteomes" id="UP000762676"/>
    </source>
</evidence>
<gene>
    <name evidence="2" type="ORF">ElyMa_006358500</name>
</gene>
<keyword evidence="1" id="KW-1133">Transmembrane helix</keyword>
<feature type="transmembrane region" description="Helical" evidence="1">
    <location>
        <begin position="40"/>
        <end position="59"/>
    </location>
</feature>
<keyword evidence="1" id="KW-0472">Membrane</keyword>
<dbReference type="AlphaFoldDB" id="A0AAV4HLN5"/>